<feature type="domain" description="Prepilin type IV endopeptidase peptidase" evidence="3">
    <location>
        <begin position="120"/>
        <end position="212"/>
    </location>
</feature>
<comment type="similarity">
    <text evidence="1">Belongs to the peptidase A24 family.</text>
</comment>
<dbReference type="Gene3D" id="1.20.120.1220">
    <property type="match status" value="1"/>
</dbReference>
<dbReference type="GO" id="GO:0006465">
    <property type="term" value="P:signal peptide processing"/>
    <property type="evidence" value="ECO:0007669"/>
    <property type="project" value="TreeGrafter"/>
</dbReference>
<feature type="transmembrane region" description="Helical" evidence="2">
    <location>
        <begin position="170"/>
        <end position="190"/>
    </location>
</feature>
<sequence>MEALVAGLIVGLAGFAGRGWLAEYVERVALVATGPVAGEPALARAAAASMVRPDAPPAPRPGAARSVVGSASAGRLAPAAVGRAWAVRLAPAAVGLAAAAVGGVVGWASGGGAALLGLVFLAGAGFVLAPVDVRSHRLPDAIVLPAYPILALLLSLGGPTHWVRAIEGGAVAFAVLYVLAIAAPAGFGYGDVKLTGLLGAALGWFGWPEVLAGLVYGFAYGGLGAAALLVTRRLSRTDRLAFGPFLLAGALTAVVFR</sequence>
<proteinExistence type="inferred from homology"/>
<evidence type="ECO:0000256" key="2">
    <source>
        <dbReference type="SAM" id="Phobius"/>
    </source>
</evidence>
<feature type="transmembrane region" description="Helical" evidence="2">
    <location>
        <begin position="112"/>
        <end position="129"/>
    </location>
</feature>
<dbReference type="EMBL" id="VIRS01000024">
    <property type="protein sequence ID" value="TQS41615.1"/>
    <property type="molecule type" value="Genomic_DNA"/>
</dbReference>
<dbReference type="PANTHER" id="PTHR30487:SF0">
    <property type="entry name" value="PREPILIN LEADER PEPTIDASE_N-METHYLTRANSFERASE-RELATED"/>
    <property type="match status" value="1"/>
</dbReference>
<feature type="transmembrane region" description="Helical" evidence="2">
    <location>
        <begin position="141"/>
        <end position="158"/>
    </location>
</feature>
<name>A0A545ALK9_9ACTN</name>
<protein>
    <submittedName>
        <fullName evidence="4">Prepilin peptidase</fullName>
    </submittedName>
</protein>
<dbReference type="GO" id="GO:0005886">
    <property type="term" value="C:plasma membrane"/>
    <property type="evidence" value="ECO:0007669"/>
    <property type="project" value="TreeGrafter"/>
</dbReference>
<evidence type="ECO:0000259" key="3">
    <source>
        <dbReference type="Pfam" id="PF01478"/>
    </source>
</evidence>
<feature type="transmembrane region" description="Helical" evidence="2">
    <location>
        <begin position="210"/>
        <end position="231"/>
    </location>
</feature>
<accession>A0A545ALK9</accession>
<dbReference type="InterPro" id="IPR050882">
    <property type="entry name" value="Prepilin_peptidase/N-MTase"/>
</dbReference>
<dbReference type="GO" id="GO:0004190">
    <property type="term" value="F:aspartic-type endopeptidase activity"/>
    <property type="evidence" value="ECO:0007669"/>
    <property type="project" value="InterPro"/>
</dbReference>
<keyword evidence="2" id="KW-1133">Transmembrane helix</keyword>
<dbReference type="PANTHER" id="PTHR30487">
    <property type="entry name" value="TYPE 4 PREPILIN-LIKE PROTEINS LEADER PEPTIDE-PROCESSING ENZYME"/>
    <property type="match status" value="1"/>
</dbReference>
<gene>
    <name evidence="4" type="ORF">FL583_28560</name>
</gene>
<dbReference type="InParanoid" id="A0A545ALK9"/>
<dbReference type="OrthoDB" id="2087435at2"/>
<dbReference type="RefSeq" id="WP_142707943.1">
    <property type="nucleotide sequence ID" value="NZ_VIRS01000024.1"/>
</dbReference>
<dbReference type="AlphaFoldDB" id="A0A545ALK9"/>
<keyword evidence="2" id="KW-0812">Transmembrane</keyword>
<dbReference type="Proteomes" id="UP000317982">
    <property type="component" value="Unassembled WGS sequence"/>
</dbReference>
<dbReference type="InterPro" id="IPR000045">
    <property type="entry name" value="Prepilin_IV_endopep_pep"/>
</dbReference>
<evidence type="ECO:0000313" key="4">
    <source>
        <dbReference type="EMBL" id="TQS41615.1"/>
    </source>
</evidence>
<dbReference type="Pfam" id="PF01478">
    <property type="entry name" value="Peptidase_A24"/>
    <property type="match status" value="1"/>
</dbReference>
<evidence type="ECO:0000313" key="5">
    <source>
        <dbReference type="Proteomes" id="UP000317982"/>
    </source>
</evidence>
<keyword evidence="5" id="KW-1185">Reference proteome</keyword>
<feature type="transmembrane region" description="Helical" evidence="2">
    <location>
        <begin position="240"/>
        <end position="256"/>
    </location>
</feature>
<feature type="transmembrane region" description="Helical" evidence="2">
    <location>
        <begin position="85"/>
        <end position="105"/>
    </location>
</feature>
<evidence type="ECO:0000256" key="1">
    <source>
        <dbReference type="ARBA" id="ARBA00005801"/>
    </source>
</evidence>
<reference evidence="4 5" key="1">
    <citation type="submission" date="2019-07" db="EMBL/GenBank/DDBJ databases">
        <title>Cryptosporangium phraense sp. nov., isolated from plant litter.</title>
        <authorList>
            <person name="Suriyachadkun C."/>
        </authorList>
    </citation>
    <scope>NUCLEOTIDE SEQUENCE [LARGE SCALE GENOMIC DNA]</scope>
    <source>
        <strain evidence="4 5">A-T 5661</strain>
    </source>
</reference>
<keyword evidence="2" id="KW-0472">Membrane</keyword>
<organism evidence="4 5">
    <name type="scientific">Cryptosporangium phraense</name>
    <dbReference type="NCBI Taxonomy" id="2593070"/>
    <lineage>
        <taxon>Bacteria</taxon>
        <taxon>Bacillati</taxon>
        <taxon>Actinomycetota</taxon>
        <taxon>Actinomycetes</taxon>
        <taxon>Cryptosporangiales</taxon>
        <taxon>Cryptosporangiaceae</taxon>
        <taxon>Cryptosporangium</taxon>
    </lineage>
</organism>
<comment type="caution">
    <text evidence="4">The sequence shown here is derived from an EMBL/GenBank/DDBJ whole genome shotgun (WGS) entry which is preliminary data.</text>
</comment>